<comment type="caution">
    <text evidence="1">The sequence shown here is derived from an EMBL/GenBank/DDBJ whole genome shotgun (WGS) entry which is preliminary data.</text>
</comment>
<reference evidence="1 2" key="1">
    <citation type="journal article" date="2021" name="Front. Genet.">
        <title>Chromosome-Level Genome Assembly Reveals Significant Gene Expansion in the Toll and IMD Signaling Pathways of Dendrolimus kikuchii.</title>
        <authorList>
            <person name="Zhou J."/>
            <person name="Wu P."/>
            <person name="Xiong Z."/>
            <person name="Liu N."/>
            <person name="Zhao N."/>
            <person name="Ji M."/>
            <person name="Qiu Y."/>
            <person name="Yang B."/>
        </authorList>
    </citation>
    <scope>NUCLEOTIDE SEQUENCE [LARGE SCALE GENOMIC DNA]</scope>
    <source>
        <strain evidence="1">Ann1</strain>
    </source>
</reference>
<dbReference type="EMBL" id="CM034402">
    <property type="protein sequence ID" value="KAJ0175302.1"/>
    <property type="molecule type" value="Genomic_DNA"/>
</dbReference>
<organism evidence="1 2">
    <name type="scientific">Dendrolimus kikuchii</name>
    <dbReference type="NCBI Taxonomy" id="765133"/>
    <lineage>
        <taxon>Eukaryota</taxon>
        <taxon>Metazoa</taxon>
        <taxon>Ecdysozoa</taxon>
        <taxon>Arthropoda</taxon>
        <taxon>Hexapoda</taxon>
        <taxon>Insecta</taxon>
        <taxon>Pterygota</taxon>
        <taxon>Neoptera</taxon>
        <taxon>Endopterygota</taxon>
        <taxon>Lepidoptera</taxon>
        <taxon>Glossata</taxon>
        <taxon>Ditrysia</taxon>
        <taxon>Bombycoidea</taxon>
        <taxon>Lasiocampidae</taxon>
        <taxon>Dendrolimus</taxon>
    </lineage>
</organism>
<evidence type="ECO:0000313" key="1">
    <source>
        <dbReference type="EMBL" id="KAJ0175302.1"/>
    </source>
</evidence>
<name>A0ACC1CVJ9_9NEOP</name>
<keyword evidence="2" id="KW-1185">Reference proteome</keyword>
<sequence>MAQVCRICLITDVKMFNLSSHPLCTYFGTIIGAHPSSIIEAPVIPPYACYECVTHIQKYYNFRSKCIKGQTALYDIITAKGMITTDNVKQIDREALKLTSNLTVVHGEYLTLLANEVIVDIKEEPSTVLANEDCSGVEVDFVKDVDSGSLSSSDDNESLILYKTEHKRRNRKKKLKEEVLELPGLVKAPIKEEDLPENELLLQVFNTEQNSVLKNKHSRPRKFVQTPAKLRSNSRKSKNPNKIDEQVIDNFCTVVELSEPKSEHDLPVRQPILQVFNTEEHNEIKKKRGRPRKCGQGPPKPRPSRKKPPSLDKIDGENIEDFCTVIKLSLEEQIAEVNNRKTSSNYQNAVYKCHLCYKGFIDTHAWQNHTAKHDPSAGDVECTICKLRFKNKRQLQKHVWNHEKKYACKSCTHVSRTSAQAKEHQRRHKGYTYQCQYCDEVSTKSTSHLSHMRLKHPSQFVCSICGYSFVSQRGLDMHKAFTHKDMVNKREEETGPYCGECDVKFQSEEAFKRHMVTSSKHMQNKDRNGCRVCGEMFNTLHLLKLHHRQEHPKKVPKNYGKIPSDIKWPTKCEHCSEKILNSRDYYAHLRRAHPNEHYPIKKNYVCDICGKGFRCNALLGYHRRTHSEVRAYKCATCGKAFHNYIYLHKHMKIHSELRPYPCDVCCKAFKCKAALDRHYRCHTGEKPYECEVCGKSFGQSNSRKLHVRTVHLKQPAPVSKSKFLKKNKVKEDIEIIRTVLRK</sequence>
<evidence type="ECO:0000313" key="2">
    <source>
        <dbReference type="Proteomes" id="UP000824533"/>
    </source>
</evidence>
<gene>
    <name evidence="1" type="ORF">K1T71_009443</name>
</gene>
<proteinExistence type="predicted"/>
<accession>A0ACC1CVJ9</accession>
<dbReference type="Proteomes" id="UP000824533">
    <property type="component" value="Linkage Group LG16"/>
</dbReference>
<protein>
    <submittedName>
        <fullName evidence="1">Uncharacterized protein</fullName>
    </submittedName>
</protein>